<reference evidence="3" key="1">
    <citation type="submission" date="2024-04" db="EMBL/GenBank/DDBJ databases">
        <authorList>
            <person name="Shaw F."/>
            <person name="Minotto A."/>
        </authorList>
    </citation>
    <scope>NUCLEOTIDE SEQUENCE [LARGE SCALE GENOMIC DNA]</scope>
</reference>
<dbReference type="Proteomes" id="UP001497453">
    <property type="component" value="Chromosome 1"/>
</dbReference>
<keyword evidence="3" id="KW-1185">Reference proteome</keyword>
<gene>
    <name evidence="2" type="ORF">GFSPODELE1_LOCUS627</name>
</gene>
<feature type="region of interest" description="Disordered" evidence="1">
    <location>
        <begin position="207"/>
        <end position="235"/>
    </location>
</feature>
<feature type="compositionally biased region" description="Basic and acidic residues" evidence="1">
    <location>
        <begin position="134"/>
        <end position="144"/>
    </location>
</feature>
<protein>
    <submittedName>
        <fullName evidence="2">Uncharacterized protein</fullName>
    </submittedName>
</protein>
<name>A0ABP1CHK4_9APHY</name>
<feature type="compositionally biased region" description="Low complexity" evidence="1">
    <location>
        <begin position="220"/>
        <end position="235"/>
    </location>
</feature>
<evidence type="ECO:0000313" key="3">
    <source>
        <dbReference type="Proteomes" id="UP001497453"/>
    </source>
</evidence>
<feature type="region of interest" description="Disordered" evidence="1">
    <location>
        <begin position="106"/>
        <end position="144"/>
    </location>
</feature>
<accession>A0ABP1CHK4</accession>
<feature type="compositionally biased region" description="Low complexity" evidence="1">
    <location>
        <begin position="106"/>
        <end position="115"/>
    </location>
</feature>
<dbReference type="EMBL" id="OZ037944">
    <property type="protein sequence ID" value="CAL1695178.1"/>
    <property type="molecule type" value="Genomic_DNA"/>
</dbReference>
<feature type="compositionally biased region" description="Basic residues" evidence="1">
    <location>
        <begin position="124"/>
        <end position="133"/>
    </location>
</feature>
<evidence type="ECO:0000256" key="1">
    <source>
        <dbReference type="SAM" id="MobiDB-lite"/>
    </source>
</evidence>
<sequence>MIHPTQTTHTQVPPQKSTAVLRGSLPFNATKRIGIRTFTPAAERLTRRSPAVVHQERFTFCEDDLVDVDPTDFSDASAWELQLASRLPVSPPSPGFRSLLSRSRSSLTGLKSSRGQPGLDKTIRNKFKSRPTRRQADDYNRDKSGALVLSLPNVQEVSSDEEASVHAVTDDSSSHYFEPTGLSLVPYYTNPKLAPTPPVTVAQEAALDPNSIPPSPPHSSVPTPTTVSSSASLSSKKLGTVRKSVKRFASLTKGNFFASSNPAPEVYQIIRTPSTNNEAHDFSSPDSKESPHILPELSFDTTPLSVLIHEDQDIKESPIEDGDPVQSLEQPVPEPSTRLPLIKYDLVDPKELTASPAVSFATGFTPAATPLLVPSPSFLSRNVGDFQLPVKQERPLLRIHPPSPAPLPILPRGLLGAPCLFGPDSSEFNSDRLSSFGTSHSTGSSVTLYSSSKPVSYVSEGSARSRPQSVNRASIIGFRQSFVDNRRSVQSFITCASLVFQEDHDSAISLVADEENSAKPRFFLLLHPPSPEGVPSLEVPQNSVRQSLSPLDIFDTNNLFTHTPDSSSRSSLHEAHEVTTTNKTYERFIPSNRSLYDNDRFPLPNYLLALARSIISSDWKEIRNMAANPQGKPADTVDWGDEVDYSGFEWFKDPPQRPEQQRGAPEEPFVPDPDVIEKNDMFDTALKAAPSVLYGRYKQYGQLGVLAWCSEFGEMIEDLKGLGFKGSMFVSTRKQALDTCEKILQLDMNIEMQIIVMYLSSQVARLRRFLDGEKEWNDYPKPSFPLNPYDGES</sequence>
<evidence type="ECO:0000313" key="2">
    <source>
        <dbReference type="EMBL" id="CAL1695178.1"/>
    </source>
</evidence>
<proteinExistence type="predicted"/>
<organism evidence="2 3">
    <name type="scientific">Somion occarium</name>
    <dbReference type="NCBI Taxonomy" id="3059160"/>
    <lineage>
        <taxon>Eukaryota</taxon>
        <taxon>Fungi</taxon>
        <taxon>Dikarya</taxon>
        <taxon>Basidiomycota</taxon>
        <taxon>Agaricomycotina</taxon>
        <taxon>Agaricomycetes</taxon>
        <taxon>Polyporales</taxon>
        <taxon>Cerrenaceae</taxon>
        <taxon>Somion</taxon>
    </lineage>
</organism>